<feature type="region of interest" description="Disordered" evidence="1">
    <location>
        <begin position="25"/>
        <end position="57"/>
    </location>
</feature>
<dbReference type="RefSeq" id="WP_010282544.1">
    <property type="nucleotide sequence ID" value="NZ_JAVRET010000016.1"/>
</dbReference>
<sequence>MKCRSVAYVLTAVVCGAGLAACGSDDGGGKDDKTVAGAKEKTTHPAPSPSASDSAVKRPEIKLPKDISMTFEGGKTGDAAKDKALADSAERMRALNAVIAGTDPGGKALAVYTTGTATEASASWINQFKDAGLTITGQFRYYDRKATLNDDGTASVVFCADESKAYAKEEKTGKVRRTTPSDEDFIIYNTRLAKNDDGIWQTTQVISKAGVKQCVR</sequence>
<organism evidence="3 4">
    <name type="scientific">Streptomyces evansiae</name>
    <dbReference type="NCBI Taxonomy" id="3075535"/>
    <lineage>
        <taxon>Bacteria</taxon>
        <taxon>Bacillati</taxon>
        <taxon>Actinomycetota</taxon>
        <taxon>Actinomycetes</taxon>
        <taxon>Kitasatosporales</taxon>
        <taxon>Streptomycetaceae</taxon>
        <taxon>Streptomyces</taxon>
    </lineage>
</organism>
<keyword evidence="2" id="KW-0732">Signal</keyword>
<evidence type="ECO:0000256" key="1">
    <source>
        <dbReference type="SAM" id="MobiDB-lite"/>
    </source>
</evidence>
<feature type="compositionally biased region" description="Basic and acidic residues" evidence="1">
    <location>
        <begin position="27"/>
        <end position="43"/>
    </location>
</feature>
<feature type="signal peptide" evidence="2">
    <location>
        <begin position="1"/>
        <end position="20"/>
    </location>
</feature>
<reference evidence="4" key="1">
    <citation type="submission" date="2023-07" db="EMBL/GenBank/DDBJ databases">
        <title>30 novel species of actinomycetes from the DSMZ collection.</title>
        <authorList>
            <person name="Nouioui I."/>
        </authorList>
    </citation>
    <scope>NUCLEOTIDE SEQUENCE [LARGE SCALE GENOMIC DNA]</scope>
    <source>
        <strain evidence="4">DSM 41979</strain>
    </source>
</reference>
<evidence type="ECO:0000313" key="4">
    <source>
        <dbReference type="Proteomes" id="UP001183610"/>
    </source>
</evidence>
<feature type="chain" id="PRO_5046707381" description="Lipoprotein" evidence="2">
    <location>
        <begin position="21"/>
        <end position="216"/>
    </location>
</feature>
<accession>A0ABU2QZL0</accession>
<protein>
    <recommendedName>
        <fullName evidence="5">Lipoprotein</fullName>
    </recommendedName>
</protein>
<dbReference type="EMBL" id="JAVRET010000016">
    <property type="protein sequence ID" value="MDT0409264.1"/>
    <property type="molecule type" value="Genomic_DNA"/>
</dbReference>
<dbReference type="PROSITE" id="PS51257">
    <property type="entry name" value="PROKAR_LIPOPROTEIN"/>
    <property type="match status" value="1"/>
</dbReference>
<keyword evidence="4" id="KW-1185">Reference proteome</keyword>
<dbReference type="Proteomes" id="UP001183610">
    <property type="component" value="Unassembled WGS sequence"/>
</dbReference>
<proteinExistence type="predicted"/>
<evidence type="ECO:0000256" key="2">
    <source>
        <dbReference type="SAM" id="SignalP"/>
    </source>
</evidence>
<gene>
    <name evidence="3" type="ORF">RM698_09370</name>
</gene>
<evidence type="ECO:0008006" key="5">
    <source>
        <dbReference type="Google" id="ProtNLM"/>
    </source>
</evidence>
<evidence type="ECO:0000313" key="3">
    <source>
        <dbReference type="EMBL" id="MDT0409264.1"/>
    </source>
</evidence>
<name>A0ABU2QZL0_9ACTN</name>
<comment type="caution">
    <text evidence="3">The sequence shown here is derived from an EMBL/GenBank/DDBJ whole genome shotgun (WGS) entry which is preliminary data.</text>
</comment>